<evidence type="ECO:0000313" key="1">
    <source>
        <dbReference type="EMBL" id="KAK7888811.1"/>
    </source>
</evidence>
<dbReference type="PANTHER" id="PTHR31108">
    <property type="entry name" value="TUMOR PROTEIN P63-REGULATED GENE 1-LIKE PROTEIN"/>
    <property type="match status" value="1"/>
</dbReference>
<organism evidence="1 2">
    <name type="scientific">Mugilogobius chulae</name>
    <name type="common">yellowstripe goby</name>
    <dbReference type="NCBI Taxonomy" id="88201"/>
    <lineage>
        <taxon>Eukaryota</taxon>
        <taxon>Metazoa</taxon>
        <taxon>Chordata</taxon>
        <taxon>Craniata</taxon>
        <taxon>Vertebrata</taxon>
        <taxon>Euteleostomi</taxon>
        <taxon>Actinopterygii</taxon>
        <taxon>Neopterygii</taxon>
        <taxon>Teleostei</taxon>
        <taxon>Neoteleostei</taxon>
        <taxon>Acanthomorphata</taxon>
        <taxon>Gobiaria</taxon>
        <taxon>Gobiiformes</taxon>
        <taxon>Gobioidei</taxon>
        <taxon>Gobiidae</taxon>
        <taxon>Gobionellinae</taxon>
        <taxon>Mugilogobius</taxon>
    </lineage>
</organism>
<evidence type="ECO:0000313" key="2">
    <source>
        <dbReference type="Proteomes" id="UP001460270"/>
    </source>
</evidence>
<sequence>MEYQREGQGVRVYWDRQREPSFTTRWNPFATDMPFITFTVHPVQALCSAYSSLCDIMAFRDRVREAAQKANSAKPVPGRANGVLLLSQPLHIDAYVGAMSNFGNGNRLGYSMARGNLGF</sequence>
<dbReference type="InterPro" id="IPR040242">
    <property type="entry name" value="TPRG1-like"/>
</dbReference>
<keyword evidence="2" id="KW-1185">Reference proteome</keyword>
<dbReference type="GO" id="GO:0005737">
    <property type="term" value="C:cytoplasm"/>
    <property type="evidence" value="ECO:0007669"/>
    <property type="project" value="TreeGrafter"/>
</dbReference>
<proteinExistence type="predicted"/>
<comment type="caution">
    <text evidence="1">The sequence shown here is derived from an EMBL/GenBank/DDBJ whole genome shotgun (WGS) entry which is preliminary data.</text>
</comment>
<gene>
    <name evidence="1" type="ORF">WMY93_024371</name>
</gene>
<accession>A0AAW0N684</accession>
<dbReference type="AlphaFoldDB" id="A0AAW0N684"/>
<dbReference type="EMBL" id="JBBPFD010000018">
    <property type="protein sequence ID" value="KAK7888811.1"/>
    <property type="molecule type" value="Genomic_DNA"/>
</dbReference>
<protein>
    <recommendedName>
        <fullName evidence="3">Tumor protein p63 regulated 1</fullName>
    </recommendedName>
</protein>
<evidence type="ECO:0008006" key="3">
    <source>
        <dbReference type="Google" id="ProtNLM"/>
    </source>
</evidence>
<reference evidence="2" key="1">
    <citation type="submission" date="2024-04" db="EMBL/GenBank/DDBJ databases">
        <title>Salinicola lusitanus LLJ914,a marine bacterium isolated from the Okinawa Trough.</title>
        <authorList>
            <person name="Li J."/>
        </authorList>
    </citation>
    <scope>NUCLEOTIDE SEQUENCE [LARGE SCALE GENOMIC DNA]</scope>
</reference>
<name>A0AAW0N684_9GOBI</name>
<dbReference type="Proteomes" id="UP001460270">
    <property type="component" value="Unassembled WGS sequence"/>
</dbReference>
<dbReference type="PANTHER" id="PTHR31108:SF6">
    <property type="entry name" value="TUMOR PROTEIN P63-REGULATED GENE 1 PROTEIN"/>
    <property type="match status" value="1"/>
</dbReference>